<keyword evidence="5" id="KW-0067">ATP-binding</keyword>
<dbReference type="PANTHER" id="PTHR24055">
    <property type="entry name" value="MITOGEN-ACTIVATED PROTEIN KINASE"/>
    <property type="match status" value="1"/>
</dbReference>
<dbReference type="FunFam" id="1.10.510.10:FF:000624">
    <property type="entry name" value="Mitogen-activated protein kinase"/>
    <property type="match status" value="1"/>
</dbReference>
<protein>
    <recommendedName>
        <fullName evidence="6">Protein kinase domain-containing protein</fullName>
    </recommendedName>
</protein>
<dbReference type="InterPro" id="IPR050117">
    <property type="entry name" value="MAPK"/>
</dbReference>
<evidence type="ECO:0000256" key="5">
    <source>
        <dbReference type="ARBA" id="ARBA00022840"/>
    </source>
</evidence>
<proteinExistence type="predicted"/>
<dbReference type="PROSITE" id="PS50011">
    <property type="entry name" value="PROTEIN_KINASE_DOM"/>
    <property type="match status" value="1"/>
</dbReference>
<dbReference type="SUPFAM" id="SSF56112">
    <property type="entry name" value="Protein kinase-like (PK-like)"/>
    <property type="match status" value="1"/>
</dbReference>
<dbReference type="Gene3D" id="1.10.510.10">
    <property type="entry name" value="Transferase(Phosphotransferase) domain 1"/>
    <property type="match status" value="1"/>
</dbReference>
<dbReference type="GO" id="GO:0004674">
    <property type="term" value="F:protein serine/threonine kinase activity"/>
    <property type="evidence" value="ECO:0007669"/>
    <property type="project" value="UniProtKB-KW"/>
</dbReference>
<keyword evidence="8" id="KW-1185">Reference proteome</keyword>
<keyword evidence="3" id="KW-0547">Nucleotide-binding</keyword>
<dbReference type="InterPro" id="IPR000719">
    <property type="entry name" value="Prot_kinase_dom"/>
</dbReference>
<evidence type="ECO:0000256" key="3">
    <source>
        <dbReference type="ARBA" id="ARBA00022741"/>
    </source>
</evidence>
<name>A0AAD2D0H2_EUPCR</name>
<reference evidence="7" key="1">
    <citation type="submission" date="2023-07" db="EMBL/GenBank/DDBJ databases">
        <authorList>
            <consortium name="AG Swart"/>
            <person name="Singh M."/>
            <person name="Singh A."/>
            <person name="Seah K."/>
            <person name="Emmerich C."/>
        </authorList>
    </citation>
    <scope>NUCLEOTIDE SEQUENCE</scope>
    <source>
        <strain evidence="7">DP1</strain>
    </source>
</reference>
<accession>A0AAD2D0H2</accession>
<gene>
    <name evidence="7" type="ORF">ECRASSUSDP1_LOCUS17814</name>
</gene>
<dbReference type="Pfam" id="PF00069">
    <property type="entry name" value="Pkinase"/>
    <property type="match status" value="1"/>
</dbReference>
<keyword evidence="4" id="KW-0418">Kinase</keyword>
<comment type="caution">
    <text evidence="7">The sequence shown here is derived from an EMBL/GenBank/DDBJ whole genome shotgun (WGS) entry which is preliminary data.</text>
</comment>
<dbReference type="Gene3D" id="3.30.200.20">
    <property type="entry name" value="Phosphorylase Kinase, domain 1"/>
    <property type="match status" value="1"/>
</dbReference>
<evidence type="ECO:0000256" key="1">
    <source>
        <dbReference type="ARBA" id="ARBA00022527"/>
    </source>
</evidence>
<dbReference type="InterPro" id="IPR011009">
    <property type="entry name" value="Kinase-like_dom_sf"/>
</dbReference>
<sequence length="306" mass="35022">MYNYEVIKTLSEGNHAEVMQARHIKTDDLAALKCMNRVYKKGTESEELEDPTLPLCSIFTGKISEIREIQLIRKCSSHPNIVKCKEILFDQPTGRLSYVFELMDMNMYEAIKDLAEPLSEEKVKGYMLQLLKAIDHLHQNGGMHRDIKPESILLKGDTVKLGGFGSCRDSSVEPPFTDCLTTRWYSAPECLLTDGYYDAKADIWAAGCIFYELLTLTPLFPGCSELDQVLKIHDIFGTPKQEILEKFQILSSYKDLTFPFKKYSGISKLIPHASFECRVIILWMLTYDPDKRPSASDLLKLPYFEF</sequence>
<dbReference type="EMBL" id="CAMPGE010018004">
    <property type="protein sequence ID" value="CAI2376444.1"/>
    <property type="molecule type" value="Genomic_DNA"/>
</dbReference>
<evidence type="ECO:0000256" key="4">
    <source>
        <dbReference type="ARBA" id="ARBA00022777"/>
    </source>
</evidence>
<evidence type="ECO:0000256" key="2">
    <source>
        <dbReference type="ARBA" id="ARBA00022679"/>
    </source>
</evidence>
<feature type="domain" description="Protein kinase" evidence="6">
    <location>
        <begin position="4"/>
        <end position="304"/>
    </location>
</feature>
<keyword evidence="2" id="KW-0808">Transferase</keyword>
<dbReference type="AlphaFoldDB" id="A0AAD2D0H2"/>
<evidence type="ECO:0000313" key="7">
    <source>
        <dbReference type="EMBL" id="CAI2376444.1"/>
    </source>
</evidence>
<evidence type="ECO:0000313" key="8">
    <source>
        <dbReference type="Proteomes" id="UP001295684"/>
    </source>
</evidence>
<organism evidence="7 8">
    <name type="scientific">Euplotes crassus</name>
    <dbReference type="NCBI Taxonomy" id="5936"/>
    <lineage>
        <taxon>Eukaryota</taxon>
        <taxon>Sar</taxon>
        <taxon>Alveolata</taxon>
        <taxon>Ciliophora</taxon>
        <taxon>Intramacronucleata</taxon>
        <taxon>Spirotrichea</taxon>
        <taxon>Hypotrichia</taxon>
        <taxon>Euplotida</taxon>
        <taxon>Euplotidae</taxon>
        <taxon>Moneuplotes</taxon>
    </lineage>
</organism>
<dbReference type="GO" id="GO:0005524">
    <property type="term" value="F:ATP binding"/>
    <property type="evidence" value="ECO:0007669"/>
    <property type="project" value="UniProtKB-KW"/>
</dbReference>
<keyword evidence="1" id="KW-0723">Serine/threonine-protein kinase</keyword>
<evidence type="ECO:0000259" key="6">
    <source>
        <dbReference type="PROSITE" id="PS50011"/>
    </source>
</evidence>
<dbReference type="Proteomes" id="UP001295684">
    <property type="component" value="Unassembled WGS sequence"/>
</dbReference>